<evidence type="ECO:0000256" key="1">
    <source>
        <dbReference type="SAM" id="MobiDB-lite"/>
    </source>
</evidence>
<gene>
    <name evidence="2" type="ORF">LIER_18419</name>
</gene>
<dbReference type="Proteomes" id="UP001454036">
    <property type="component" value="Unassembled WGS sequence"/>
</dbReference>
<organism evidence="2 3">
    <name type="scientific">Lithospermum erythrorhizon</name>
    <name type="common">Purple gromwell</name>
    <name type="synonym">Lithospermum officinale var. erythrorhizon</name>
    <dbReference type="NCBI Taxonomy" id="34254"/>
    <lineage>
        <taxon>Eukaryota</taxon>
        <taxon>Viridiplantae</taxon>
        <taxon>Streptophyta</taxon>
        <taxon>Embryophyta</taxon>
        <taxon>Tracheophyta</taxon>
        <taxon>Spermatophyta</taxon>
        <taxon>Magnoliopsida</taxon>
        <taxon>eudicotyledons</taxon>
        <taxon>Gunneridae</taxon>
        <taxon>Pentapetalae</taxon>
        <taxon>asterids</taxon>
        <taxon>lamiids</taxon>
        <taxon>Boraginales</taxon>
        <taxon>Boraginaceae</taxon>
        <taxon>Boraginoideae</taxon>
        <taxon>Lithospermeae</taxon>
        <taxon>Lithospermum</taxon>
    </lineage>
</organism>
<evidence type="ECO:0000313" key="3">
    <source>
        <dbReference type="Proteomes" id="UP001454036"/>
    </source>
</evidence>
<feature type="region of interest" description="Disordered" evidence="1">
    <location>
        <begin position="1"/>
        <end position="36"/>
    </location>
</feature>
<name>A0AAV3QGH5_LITER</name>
<feature type="compositionally biased region" description="Polar residues" evidence="1">
    <location>
        <begin position="107"/>
        <end position="119"/>
    </location>
</feature>
<comment type="caution">
    <text evidence="2">The sequence shown here is derived from an EMBL/GenBank/DDBJ whole genome shotgun (WGS) entry which is preliminary data.</text>
</comment>
<dbReference type="AlphaFoldDB" id="A0AAV3QGH5"/>
<proteinExistence type="predicted"/>
<keyword evidence="3" id="KW-1185">Reference proteome</keyword>
<accession>A0AAV3QGH5</accession>
<evidence type="ECO:0000313" key="2">
    <source>
        <dbReference type="EMBL" id="GAA0162296.1"/>
    </source>
</evidence>
<protein>
    <submittedName>
        <fullName evidence="2">Uncharacterized protein</fullName>
    </submittedName>
</protein>
<dbReference type="EMBL" id="BAABME010004417">
    <property type="protein sequence ID" value="GAA0162296.1"/>
    <property type="molecule type" value="Genomic_DNA"/>
</dbReference>
<feature type="region of interest" description="Disordered" evidence="1">
    <location>
        <begin position="64"/>
        <end position="167"/>
    </location>
</feature>
<sequence>MSDSTHSCPEGQGAPAPRPVVVSSSSEEDESLSSLLRRDLPFPRLTFFVEPFVASILIWAASHRPRPHTGETSAPNFQDAALESSGKGTNTPPSPEGHFSSKPPLLGQNQNPLSSTPQVPHSALVDTGEQHSTTVILGPEAQGGAGLAVPQTPSSVPFSVPESQPMK</sequence>
<reference evidence="2 3" key="1">
    <citation type="submission" date="2024-01" db="EMBL/GenBank/DDBJ databases">
        <title>The complete chloroplast genome sequence of Lithospermum erythrorhizon: insights into the phylogenetic relationship among Boraginaceae species and the maternal lineages of purple gromwells.</title>
        <authorList>
            <person name="Okada T."/>
            <person name="Watanabe K."/>
        </authorList>
    </citation>
    <scope>NUCLEOTIDE SEQUENCE [LARGE SCALE GENOMIC DNA]</scope>
</reference>